<feature type="transmembrane region" description="Helical" evidence="2">
    <location>
        <begin position="7"/>
        <end position="28"/>
    </location>
</feature>
<evidence type="ECO:0000313" key="4">
    <source>
        <dbReference type="Proteomes" id="UP001178662"/>
    </source>
</evidence>
<evidence type="ECO:0008006" key="5">
    <source>
        <dbReference type="Google" id="ProtNLM"/>
    </source>
</evidence>
<reference evidence="3" key="1">
    <citation type="submission" date="2023-03" db="EMBL/GenBank/DDBJ databases">
        <title>Andean soil-derived lignocellulolytic bacterial consortium as a source of novel taxa and putative plastic-active enzymes.</title>
        <authorList>
            <person name="Diaz-Garcia L."/>
            <person name="Chuvochina M."/>
            <person name="Feuerriegel G."/>
            <person name="Bunk B."/>
            <person name="Sproer C."/>
            <person name="Streit W.R."/>
            <person name="Rodriguez L.M."/>
            <person name="Overmann J."/>
            <person name="Jimenez D.J."/>
        </authorList>
    </citation>
    <scope>NUCLEOTIDE SEQUENCE</scope>
    <source>
        <strain evidence="3">MAG 2441</strain>
    </source>
</reference>
<evidence type="ECO:0000256" key="1">
    <source>
        <dbReference type="SAM" id="MobiDB-lite"/>
    </source>
</evidence>
<protein>
    <recommendedName>
        <fullName evidence="5">Endolytic transglycosylase MltG</fullName>
    </recommendedName>
</protein>
<feature type="region of interest" description="Disordered" evidence="1">
    <location>
        <begin position="69"/>
        <end position="111"/>
    </location>
</feature>
<feature type="compositionally biased region" description="Polar residues" evidence="1">
    <location>
        <begin position="79"/>
        <end position="89"/>
    </location>
</feature>
<feature type="compositionally biased region" description="Basic and acidic residues" evidence="1">
    <location>
        <begin position="90"/>
        <end position="99"/>
    </location>
</feature>
<keyword evidence="2" id="KW-1133">Transmembrane helix</keyword>
<gene>
    <name evidence="3" type="ORF">P0Y55_08975</name>
</gene>
<keyword evidence="2" id="KW-0472">Membrane</keyword>
<proteinExistence type="predicted"/>
<keyword evidence="4" id="KW-1185">Reference proteome</keyword>
<keyword evidence="2" id="KW-0812">Transmembrane</keyword>
<dbReference type="AlphaFoldDB" id="A0AA95F0T7"/>
<name>A0AA95F0T7_9BACL</name>
<dbReference type="Proteomes" id="UP001178662">
    <property type="component" value="Chromosome"/>
</dbReference>
<accession>A0AA95F0T7</accession>
<organism evidence="3 4">
    <name type="scientific">Candidatus Cohnella colombiensis</name>
    <dbReference type="NCBI Taxonomy" id="3121368"/>
    <lineage>
        <taxon>Bacteria</taxon>
        <taxon>Bacillati</taxon>
        <taxon>Bacillota</taxon>
        <taxon>Bacilli</taxon>
        <taxon>Bacillales</taxon>
        <taxon>Paenibacillaceae</taxon>
        <taxon>Cohnella</taxon>
    </lineage>
</organism>
<evidence type="ECO:0000313" key="3">
    <source>
        <dbReference type="EMBL" id="WEK56162.1"/>
    </source>
</evidence>
<dbReference type="EMBL" id="CP119317">
    <property type="protein sequence ID" value="WEK56162.1"/>
    <property type="molecule type" value="Genomic_DNA"/>
</dbReference>
<sequence>MRKYRSGLMGLGIGIVLGAMMLQVIIFANNLFKEQSLNEFPSMTYTEEQLKAKVDEAVIAALSQAPKLNDESPVAETATADSPTASPEQTLEKDVKPSEDVTDNPSLHTEEPEAVTLYVHLNMTLTEVAARLEELGVVEDGDDFIDKAWSISTQLRVGTSVFEGKPTYRQIMTELTRAKN</sequence>
<evidence type="ECO:0000256" key="2">
    <source>
        <dbReference type="SAM" id="Phobius"/>
    </source>
</evidence>